<dbReference type="AlphaFoldDB" id="A0AAV9IA58"/>
<organism evidence="2 3">
    <name type="scientific">Galdieria yellowstonensis</name>
    <dbReference type="NCBI Taxonomy" id="3028027"/>
    <lineage>
        <taxon>Eukaryota</taxon>
        <taxon>Rhodophyta</taxon>
        <taxon>Bangiophyceae</taxon>
        <taxon>Galdieriales</taxon>
        <taxon>Galdieriaceae</taxon>
        <taxon>Galdieria</taxon>
    </lineage>
</organism>
<reference evidence="2 3" key="1">
    <citation type="submission" date="2022-07" db="EMBL/GenBank/DDBJ databases">
        <title>Genome-wide signatures of adaptation to extreme environments.</title>
        <authorList>
            <person name="Cho C.H."/>
            <person name="Yoon H.S."/>
        </authorList>
    </citation>
    <scope>NUCLEOTIDE SEQUENCE [LARGE SCALE GENOMIC DNA]</scope>
    <source>
        <strain evidence="2 3">108.79 E11</strain>
    </source>
</reference>
<evidence type="ECO:0000313" key="3">
    <source>
        <dbReference type="Proteomes" id="UP001300502"/>
    </source>
</evidence>
<evidence type="ECO:0000256" key="1">
    <source>
        <dbReference type="SAM" id="MobiDB-lite"/>
    </source>
</evidence>
<feature type="region of interest" description="Disordered" evidence="1">
    <location>
        <begin position="1"/>
        <end position="44"/>
    </location>
</feature>
<keyword evidence="3" id="KW-1185">Reference proteome</keyword>
<comment type="caution">
    <text evidence="2">The sequence shown here is derived from an EMBL/GenBank/DDBJ whole genome shotgun (WGS) entry which is preliminary data.</text>
</comment>
<proteinExistence type="predicted"/>
<feature type="compositionally biased region" description="Low complexity" evidence="1">
    <location>
        <begin position="1"/>
        <end position="13"/>
    </location>
</feature>
<dbReference type="EMBL" id="JANCYU010000022">
    <property type="protein sequence ID" value="KAK4524258.1"/>
    <property type="molecule type" value="Genomic_DNA"/>
</dbReference>
<feature type="compositionally biased region" description="Basic residues" evidence="1">
    <location>
        <begin position="14"/>
        <end position="32"/>
    </location>
</feature>
<evidence type="ECO:0000313" key="2">
    <source>
        <dbReference type="EMBL" id="KAK4524258.1"/>
    </source>
</evidence>
<dbReference type="Proteomes" id="UP001300502">
    <property type="component" value="Unassembled WGS sequence"/>
</dbReference>
<gene>
    <name evidence="2" type="ORF">GAYE_SCF02G2157</name>
</gene>
<sequence>MVQGSVKKPVNKFLLKKTKKKAAKSHEHRKSKPSGGSSSLSNLDKTVTKYINSRASKKILERASKMGEKFKFLNE</sequence>
<accession>A0AAV9IA58</accession>
<protein>
    <submittedName>
        <fullName evidence="2">Uncharacterized protein</fullName>
    </submittedName>
</protein>
<name>A0AAV9IA58_9RHOD</name>